<name>A0A1T2L971_9GAMM</name>
<accession>A0A1T2L971</accession>
<gene>
    <name evidence="2" type="ORF">BOW53_02830</name>
</gene>
<feature type="chain" id="PRO_5013001446" evidence="1">
    <location>
        <begin position="21"/>
        <end position="99"/>
    </location>
</feature>
<evidence type="ECO:0000256" key="1">
    <source>
        <dbReference type="SAM" id="SignalP"/>
    </source>
</evidence>
<protein>
    <submittedName>
        <fullName evidence="2">Uncharacterized protein</fullName>
    </submittedName>
</protein>
<dbReference type="OrthoDB" id="6174490at2"/>
<evidence type="ECO:0000313" key="3">
    <source>
        <dbReference type="Proteomes" id="UP000191110"/>
    </source>
</evidence>
<reference evidence="2 3" key="1">
    <citation type="submission" date="2016-11" db="EMBL/GenBank/DDBJ databases">
        <title>Mixed transmission modes and dynamic genome evolution in an obligate animal-bacterial symbiosis.</title>
        <authorList>
            <person name="Russell S.L."/>
            <person name="Corbett-Detig R.B."/>
            <person name="Cavanaugh C.M."/>
        </authorList>
    </citation>
    <scope>NUCLEOTIDE SEQUENCE [LARGE SCALE GENOMIC DNA]</scope>
    <source>
        <strain evidence="2">Sveles-Q1</strain>
    </source>
</reference>
<feature type="signal peptide" evidence="1">
    <location>
        <begin position="1"/>
        <end position="20"/>
    </location>
</feature>
<dbReference type="Proteomes" id="UP000191110">
    <property type="component" value="Unassembled WGS sequence"/>
</dbReference>
<organism evidence="2 3">
    <name type="scientific">Solemya pervernicosa gill symbiont</name>
    <dbReference type="NCBI Taxonomy" id="642797"/>
    <lineage>
        <taxon>Bacteria</taxon>
        <taxon>Pseudomonadati</taxon>
        <taxon>Pseudomonadota</taxon>
        <taxon>Gammaproteobacteria</taxon>
        <taxon>sulfur-oxidizing symbionts</taxon>
    </lineage>
</organism>
<dbReference type="RefSeq" id="WP_078482576.1">
    <property type="nucleotide sequence ID" value="NZ_MPRL01000007.1"/>
</dbReference>
<sequence length="99" mass="10696">MINKKTVFVSLLIASGTASAEQLKGGYPGCISEDLFDQMVSALVKKDDRAVGYLLKNGCVMAKSGLPITVLDRGWGTSKVRVYIGDQSVVLWTNSENIQ</sequence>
<proteinExistence type="predicted"/>
<keyword evidence="3" id="KW-1185">Reference proteome</keyword>
<evidence type="ECO:0000313" key="2">
    <source>
        <dbReference type="EMBL" id="OOZ41631.1"/>
    </source>
</evidence>
<dbReference type="EMBL" id="MPRL01000007">
    <property type="protein sequence ID" value="OOZ41631.1"/>
    <property type="molecule type" value="Genomic_DNA"/>
</dbReference>
<comment type="caution">
    <text evidence="2">The sequence shown here is derived from an EMBL/GenBank/DDBJ whole genome shotgun (WGS) entry which is preliminary data.</text>
</comment>
<dbReference type="AlphaFoldDB" id="A0A1T2L971"/>
<keyword evidence="1" id="KW-0732">Signal</keyword>